<reference evidence="12 13" key="1">
    <citation type="submission" date="2016-09" db="EMBL/GenBank/DDBJ databases">
        <title>Metabolic pathway, cell adaptation mechanisms and a novel monoxygenase revealed through proteogenomic-transcription analysis of a Sphingomonas haloaromaticamans strain degrading the fungicide ortho-phenylphenol.</title>
        <authorList>
            <person name="Perruchon C."/>
            <person name="Papadopoulou E.S."/>
            <person name="Rousidou C."/>
            <person name="Vasileiadis S."/>
            <person name="Tanou G."/>
            <person name="Amoutzias G."/>
            <person name="Molassiotis A."/>
            <person name="Karpouzas D.G."/>
        </authorList>
    </citation>
    <scope>NUCLEOTIDE SEQUENCE [LARGE SCALE GENOMIC DNA]</scope>
    <source>
        <strain evidence="12 13">P3</strain>
    </source>
</reference>
<dbReference type="GO" id="GO:0098719">
    <property type="term" value="P:sodium ion import across plasma membrane"/>
    <property type="evidence" value="ECO:0007669"/>
    <property type="project" value="TreeGrafter"/>
</dbReference>
<sequence length="548" mass="59106">MTAITITLVLLASVVASSIVARLMARRLPLPLPFVQIALGGLLASLFDVHIGFEPEVFLLLFIAPLLYLDGWRIPSEGLLGDKWTICALAFGLVLFTVAGAGYFIHWIIPAVPLTVAFALAAVLSPTDAVALSAIAARTPIPRRLLHILEGEALLNDASGLVCMRFAVVATLTGTFSFVDASATFLWLACAGAAAGVAVAVLANAGKDWISRRYGEEPGSQILISLLIPFTAYLLATQISASGILAAVAAGIAMNYEERTGNALPVTRIRRAAVWDAIQFAANGAIFVLLGYQLPAIVEGAEHVVREAGHQGGLWLPVYVLAINTVLLLLRAIWVWITLRLFLFGPARAERKARKPGWRLTMITALAGVRGALTLSGIMTLPLALADGTPFPARDLAIFLAAGVIIASLIVANLGLPALLRGLELPPDISRHREEDAARVAAAQAAIDAIERSLRAPPATQMEADLQMQAGARLIEQYRRRIDARSPNEADPDFARRSDEIERRLRLIGLAAERNEYYRFARNGKLHGDLTNLLVREIDLLESRFTRN</sequence>
<feature type="transmembrane region" description="Helical" evidence="10">
    <location>
        <begin position="360"/>
        <end position="384"/>
    </location>
</feature>
<dbReference type="PANTHER" id="PTHR10110">
    <property type="entry name" value="SODIUM/HYDROGEN EXCHANGER"/>
    <property type="match status" value="1"/>
</dbReference>
<evidence type="ECO:0000256" key="8">
    <source>
        <dbReference type="ARBA" id="ARBA00023136"/>
    </source>
</evidence>
<feature type="transmembrane region" description="Helical" evidence="10">
    <location>
        <begin position="86"/>
        <end position="109"/>
    </location>
</feature>
<feature type="transmembrane region" description="Helical" evidence="10">
    <location>
        <begin position="115"/>
        <end position="137"/>
    </location>
</feature>
<evidence type="ECO:0000256" key="7">
    <source>
        <dbReference type="ARBA" id="ARBA00023065"/>
    </source>
</evidence>
<accession>A0A1S1HLM8</accession>
<feature type="domain" description="Cation/H+ exchanger transmembrane" evidence="11">
    <location>
        <begin position="16"/>
        <end position="421"/>
    </location>
</feature>
<comment type="caution">
    <text evidence="12">The sequence shown here is derived from an EMBL/GenBank/DDBJ whole genome shotgun (WGS) entry which is preliminary data.</text>
</comment>
<dbReference type="EMBL" id="MIPT01000001">
    <property type="protein sequence ID" value="OHT22316.1"/>
    <property type="molecule type" value="Genomic_DNA"/>
</dbReference>
<dbReference type="InterPro" id="IPR018422">
    <property type="entry name" value="Cation/H_exchanger_CPA1"/>
</dbReference>
<keyword evidence="7 10" id="KW-0406">Ion transport</keyword>
<evidence type="ECO:0000256" key="5">
    <source>
        <dbReference type="ARBA" id="ARBA00022989"/>
    </source>
</evidence>
<keyword evidence="10" id="KW-0997">Cell inner membrane</keyword>
<dbReference type="InterPro" id="IPR004705">
    <property type="entry name" value="Cation/H_exchanger_CPA1_bac"/>
</dbReference>
<keyword evidence="13" id="KW-1185">Reference proteome</keyword>
<evidence type="ECO:0000256" key="2">
    <source>
        <dbReference type="ARBA" id="ARBA00022448"/>
    </source>
</evidence>
<dbReference type="Pfam" id="PF00999">
    <property type="entry name" value="Na_H_Exchanger"/>
    <property type="match status" value="1"/>
</dbReference>
<keyword evidence="4 10" id="KW-0812">Transmembrane</keyword>
<evidence type="ECO:0000256" key="3">
    <source>
        <dbReference type="ARBA" id="ARBA00022475"/>
    </source>
</evidence>
<protein>
    <submittedName>
        <fullName evidence="12">Sodium, potassium, lithium and rubidium/H(+) antiporter</fullName>
    </submittedName>
</protein>
<feature type="transmembrane region" description="Helical" evidence="10">
    <location>
        <begin position="185"/>
        <end position="205"/>
    </location>
</feature>
<dbReference type="OrthoDB" id="9809206at2"/>
<feature type="transmembrane region" description="Helical" evidence="10">
    <location>
        <begin position="32"/>
        <end position="51"/>
    </location>
</feature>
<keyword evidence="10" id="KW-0050">Antiport</keyword>
<comment type="caution">
    <text evidence="10">Lacks conserved residue(s) required for the propagation of feature annotation.</text>
</comment>
<dbReference type="NCBIfam" id="TIGR00831">
    <property type="entry name" value="a_cpa1"/>
    <property type="match status" value="1"/>
</dbReference>
<evidence type="ECO:0000256" key="10">
    <source>
        <dbReference type="RuleBase" id="RU366002"/>
    </source>
</evidence>
<evidence type="ECO:0000313" key="13">
    <source>
        <dbReference type="Proteomes" id="UP000179467"/>
    </source>
</evidence>
<evidence type="ECO:0000256" key="6">
    <source>
        <dbReference type="ARBA" id="ARBA00023053"/>
    </source>
</evidence>
<dbReference type="GO" id="GO:0015385">
    <property type="term" value="F:sodium:proton antiporter activity"/>
    <property type="evidence" value="ECO:0007669"/>
    <property type="project" value="InterPro"/>
</dbReference>
<feature type="transmembrane region" description="Helical" evidence="10">
    <location>
        <begin position="6"/>
        <end position="25"/>
    </location>
</feature>
<dbReference type="PANTHER" id="PTHR10110:SF86">
    <property type="entry name" value="SODIUM_HYDROGEN EXCHANGER 7"/>
    <property type="match status" value="1"/>
</dbReference>
<keyword evidence="9 10" id="KW-0739">Sodium transport</keyword>
<keyword evidence="5 10" id="KW-1133">Transmembrane helix</keyword>
<dbReference type="GO" id="GO:0015386">
    <property type="term" value="F:potassium:proton antiporter activity"/>
    <property type="evidence" value="ECO:0007669"/>
    <property type="project" value="TreeGrafter"/>
</dbReference>
<keyword evidence="6 10" id="KW-0915">Sodium</keyword>
<keyword evidence="8 10" id="KW-0472">Membrane</keyword>
<keyword evidence="2 10" id="KW-0813">Transport</keyword>
<feature type="transmembrane region" description="Helical" evidence="10">
    <location>
        <begin position="57"/>
        <end position="74"/>
    </location>
</feature>
<dbReference type="GO" id="GO:0051453">
    <property type="term" value="P:regulation of intracellular pH"/>
    <property type="evidence" value="ECO:0007669"/>
    <property type="project" value="TreeGrafter"/>
</dbReference>
<dbReference type="RefSeq" id="WP_070936253.1">
    <property type="nucleotide sequence ID" value="NZ_MIPT01000001.1"/>
</dbReference>
<name>A0A1S1HLM8_9SPHN</name>
<dbReference type="AlphaFoldDB" id="A0A1S1HLM8"/>
<comment type="similarity">
    <text evidence="10">Belongs to the monovalent cation:proton antiporter 1 (CPA1) transporter (TC 2.A.36) family.</text>
</comment>
<feature type="transmembrane region" description="Helical" evidence="10">
    <location>
        <begin position="314"/>
        <end position="339"/>
    </location>
</feature>
<keyword evidence="3" id="KW-1003">Cell membrane</keyword>
<comment type="function">
    <text evidence="10">Na(+)/H(+) antiporter that extrudes sodium in exchange for external protons.</text>
</comment>
<evidence type="ECO:0000256" key="1">
    <source>
        <dbReference type="ARBA" id="ARBA00004651"/>
    </source>
</evidence>
<comment type="subcellular location">
    <subcellularLocation>
        <location evidence="10">Cell inner membrane</location>
        <topology evidence="10">Multi-pass membrane protein</topology>
    </subcellularLocation>
    <subcellularLocation>
        <location evidence="1">Cell membrane</location>
        <topology evidence="1">Multi-pass membrane protein</topology>
    </subcellularLocation>
</comment>
<evidence type="ECO:0000256" key="9">
    <source>
        <dbReference type="ARBA" id="ARBA00023201"/>
    </source>
</evidence>
<feature type="transmembrane region" description="Helical" evidence="10">
    <location>
        <begin position="396"/>
        <end position="416"/>
    </location>
</feature>
<feature type="transmembrane region" description="Helical" evidence="10">
    <location>
        <begin position="226"/>
        <end position="254"/>
    </location>
</feature>
<evidence type="ECO:0000256" key="4">
    <source>
        <dbReference type="ARBA" id="ARBA00022692"/>
    </source>
</evidence>
<dbReference type="Gene3D" id="6.10.140.1330">
    <property type="match status" value="1"/>
</dbReference>
<organism evidence="12 13">
    <name type="scientific">Edaphosphingomonas haloaromaticamans</name>
    <dbReference type="NCBI Taxonomy" id="653954"/>
    <lineage>
        <taxon>Bacteria</taxon>
        <taxon>Pseudomonadati</taxon>
        <taxon>Pseudomonadota</taxon>
        <taxon>Alphaproteobacteria</taxon>
        <taxon>Sphingomonadales</taxon>
        <taxon>Rhizorhabdaceae</taxon>
        <taxon>Edaphosphingomonas</taxon>
    </lineage>
</organism>
<evidence type="ECO:0000313" key="12">
    <source>
        <dbReference type="EMBL" id="OHT22316.1"/>
    </source>
</evidence>
<dbReference type="InterPro" id="IPR006153">
    <property type="entry name" value="Cation/H_exchanger_TM"/>
</dbReference>
<proteinExistence type="inferred from homology"/>
<dbReference type="Proteomes" id="UP000179467">
    <property type="component" value="Unassembled WGS sequence"/>
</dbReference>
<dbReference type="GO" id="GO:0005886">
    <property type="term" value="C:plasma membrane"/>
    <property type="evidence" value="ECO:0007669"/>
    <property type="project" value="UniProtKB-SubCell"/>
</dbReference>
<evidence type="ECO:0000259" key="11">
    <source>
        <dbReference type="Pfam" id="PF00999"/>
    </source>
</evidence>
<gene>
    <name evidence="12" type="primary">nhaK_2</name>
    <name evidence="12" type="ORF">BHE75_04343</name>
</gene>